<gene>
    <name evidence="1" type="ORF">NE619_18175</name>
</gene>
<keyword evidence="2" id="KW-1185">Reference proteome</keyword>
<organism evidence="1 2">
    <name type="scientific">Anaerovorax odorimutans</name>
    <dbReference type="NCBI Taxonomy" id="109327"/>
    <lineage>
        <taxon>Bacteria</taxon>
        <taxon>Bacillati</taxon>
        <taxon>Bacillota</taxon>
        <taxon>Clostridia</taxon>
        <taxon>Peptostreptococcales</taxon>
        <taxon>Anaerovoracaceae</taxon>
        <taxon>Anaerovorax</taxon>
    </lineage>
</organism>
<dbReference type="EMBL" id="JANFXK010000083">
    <property type="protein sequence ID" value="MCQ4638657.1"/>
    <property type="molecule type" value="Genomic_DNA"/>
</dbReference>
<dbReference type="Proteomes" id="UP001524502">
    <property type="component" value="Unassembled WGS sequence"/>
</dbReference>
<comment type="caution">
    <text evidence="1">The sequence shown here is derived from an EMBL/GenBank/DDBJ whole genome shotgun (WGS) entry which is preliminary data.</text>
</comment>
<evidence type="ECO:0000313" key="2">
    <source>
        <dbReference type="Proteomes" id="UP001524502"/>
    </source>
</evidence>
<reference evidence="1 2" key="1">
    <citation type="submission" date="2022-06" db="EMBL/GenBank/DDBJ databases">
        <title>Isolation of gut microbiota from human fecal samples.</title>
        <authorList>
            <person name="Pamer E.G."/>
            <person name="Barat B."/>
            <person name="Waligurski E."/>
            <person name="Medina S."/>
            <person name="Paddock L."/>
            <person name="Mostad J."/>
        </authorList>
    </citation>
    <scope>NUCLEOTIDE SEQUENCE [LARGE SCALE GENOMIC DNA]</scope>
    <source>
        <strain evidence="1 2">SL.3.17</strain>
    </source>
</reference>
<proteinExistence type="predicted"/>
<sequence length="93" mass="10659">MKSFYLDNDMSHLYFANCEKRSDEEEYEEIMSILRNANCKIGKSIMGPDCDVIECEIDGVSFDVIHTIDGDGTFLYCNHKAGMKKLECIFTEV</sequence>
<name>A0ABT1RTY6_9FIRM</name>
<accession>A0ABT1RTY6</accession>
<protein>
    <submittedName>
        <fullName evidence="1">Uncharacterized protein</fullName>
    </submittedName>
</protein>
<dbReference type="RefSeq" id="WP_256133855.1">
    <property type="nucleotide sequence ID" value="NZ_JANFXK010000083.1"/>
</dbReference>
<evidence type="ECO:0000313" key="1">
    <source>
        <dbReference type="EMBL" id="MCQ4638657.1"/>
    </source>
</evidence>